<organism evidence="1 2">
    <name type="scientific">Brassica carinata</name>
    <name type="common">Ethiopian mustard</name>
    <name type="synonym">Abyssinian cabbage</name>
    <dbReference type="NCBI Taxonomy" id="52824"/>
    <lineage>
        <taxon>Eukaryota</taxon>
        <taxon>Viridiplantae</taxon>
        <taxon>Streptophyta</taxon>
        <taxon>Embryophyta</taxon>
        <taxon>Tracheophyta</taxon>
        <taxon>Spermatophyta</taxon>
        <taxon>Magnoliopsida</taxon>
        <taxon>eudicotyledons</taxon>
        <taxon>Gunneridae</taxon>
        <taxon>Pentapetalae</taxon>
        <taxon>rosids</taxon>
        <taxon>malvids</taxon>
        <taxon>Brassicales</taxon>
        <taxon>Brassicaceae</taxon>
        <taxon>Brassiceae</taxon>
        <taxon>Brassica</taxon>
    </lineage>
</organism>
<name>A0A8X7RQU3_BRACI</name>
<gene>
    <name evidence="1" type="ORF">Bca52824_039279</name>
</gene>
<dbReference type="Proteomes" id="UP000886595">
    <property type="component" value="Unassembled WGS sequence"/>
</dbReference>
<comment type="caution">
    <text evidence="1">The sequence shown here is derived from an EMBL/GenBank/DDBJ whole genome shotgun (WGS) entry which is preliminary data.</text>
</comment>
<keyword evidence="2" id="KW-1185">Reference proteome</keyword>
<dbReference type="AlphaFoldDB" id="A0A8X7RQU3"/>
<proteinExistence type="predicted"/>
<reference evidence="1 2" key="1">
    <citation type="submission" date="2020-02" db="EMBL/GenBank/DDBJ databases">
        <authorList>
            <person name="Ma Q."/>
            <person name="Huang Y."/>
            <person name="Song X."/>
            <person name="Pei D."/>
        </authorList>
    </citation>
    <scope>NUCLEOTIDE SEQUENCE [LARGE SCALE GENOMIC DNA]</scope>
    <source>
        <strain evidence="1">Sxm20200214</strain>
        <tissue evidence="1">Leaf</tissue>
    </source>
</reference>
<accession>A0A8X7RQU3</accession>
<sequence>MVKEWMCGSFGQSEQRWGLSDGGAAVLLPLVLVVSGGVLLGRSNFLLGAYHELLSFPSRLGLLRVLRSGGVCEEASCRSCQPQQIFSVAARVVSARIGG</sequence>
<dbReference type="EMBL" id="JAAMPC010000009">
    <property type="protein sequence ID" value="KAG2292610.1"/>
    <property type="molecule type" value="Genomic_DNA"/>
</dbReference>
<protein>
    <submittedName>
        <fullName evidence="1">Uncharacterized protein</fullName>
    </submittedName>
</protein>
<evidence type="ECO:0000313" key="1">
    <source>
        <dbReference type="EMBL" id="KAG2292610.1"/>
    </source>
</evidence>
<evidence type="ECO:0000313" key="2">
    <source>
        <dbReference type="Proteomes" id="UP000886595"/>
    </source>
</evidence>